<comment type="similarity">
    <text evidence="8">Belongs to the NRP synthetase family.</text>
</comment>
<dbReference type="SMART" id="SM00827">
    <property type="entry name" value="PKS_AT"/>
    <property type="match status" value="1"/>
</dbReference>
<dbReference type="InterPro" id="IPR045851">
    <property type="entry name" value="AMP-bd_C_sf"/>
</dbReference>
<accession>A0A2Z2EXC6</accession>
<dbReference type="Pfam" id="PF16197">
    <property type="entry name" value="KAsynt_C_assoc"/>
    <property type="match status" value="1"/>
</dbReference>
<dbReference type="InterPro" id="IPR050091">
    <property type="entry name" value="PKS_NRPS_Biosynth_Enz"/>
</dbReference>
<dbReference type="Gene3D" id="3.40.50.720">
    <property type="entry name" value="NAD(P)-binding Rossmann-like Domain"/>
    <property type="match status" value="2"/>
</dbReference>
<dbReference type="InterPro" id="IPR025110">
    <property type="entry name" value="AMP-bd_C"/>
</dbReference>
<dbReference type="GO" id="GO:0044550">
    <property type="term" value="P:secondary metabolite biosynthetic process"/>
    <property type="evidence" value="ECO:0007669"/>
    <property type="project" value="UniProtKB-ARBA"/>
</dbReference>
<dbReference type="InterPro" id="IPR016036">
    <property type="entry name" value="Malonyl_transacylase_ACP-bd"/>
</dbReference>
<dbReference type="Pfam" id="PF13193">
    <property type="entry name" value="AMP-binding_C"/>
    <property type="match status" value="1"/>
</dbReference>
<dbReference type="Gene3D" id="2.30.38.10">
    <property type="entry name" value="Luciferase, Domain 3"/>
    <property type="match status" value="1"/>
</dbReference>
<dbReference type="InterPro" id="IPR036736">
    <property type="entry name" value="ACP-like_sf"/>
</dbReference>
<dbReference type="EMBL" id="KY365741">
    <property type="protein sequence ID" value="AQV04230.1"/>
    <property type="molecule type" value="Genomic_DNA"/>
</dbReference>
<dbReference type="NCBIfam" id="TIGR01733">
    <property type="entry name" value="AA-adenyl-dom"/>
    <property type="match status" value="1"/>
</dbReference>
<dbReference type="InterPro" id="IPR036291">
    <property type="entry name" value="NAD(P)-bd_dom_sf"/>
</dbReference>
<dbReference type="FunFam" id="3.40.50.980:FF:000001">
    <property type="entry name" value="Non-ribosomal peptide synthetase"/>
    <property type="match status" value="1"/>
</dbReference>
<dbReference type="CDD" id="cd00833">
    <property type="entry name" value="PKS"/>
    <property type="match status" value="1"/>
</dbReference>
<keyword evidence="6" id="KW-0949">S-adenosyl-L-methionine</keyword>
<keyword evidence="4" id="KW-0436">Ligase</keyword>
<dbReference type="Pfam" id="PF00550">
    <property type="entry name" value="PP-binding"/>
    <property type="match status" value="2"/>
</dbReference>
<dbReference type="InterPro" id="IPR020806">
    <property type="entry name" value="PKS_PP-bd"/>
</dbReference>
<dbReference type="SMART" id="SM00823">
    <property type="entry name" value="PKS_PP"/>
    <property type="match status" value="2"/>
</dbReference>
<dbReference type="PROSITE" id="PS52004">
    <property type="entry name" value="KS3_2"/>
    <property type="match status" value="1"/>
</dbReference>
<dbReference type="Gene3D" id="3.30.300.30">
    <property type="match status" value="1"/>
</dbReference>
<dbReference type="SUPFAM" id="SSF56801">
    <property type="entry name" value="Acetyl-CoA synthetase-like"/>
    <property type="match status" value="1"/>
</dbReference>
<dbReference type="InterPro" id="IPR000873">
    <property type="entry name" value="AMP-dep_synth/lig_dom"/>
</dbReference>
<dbReference type="Pfam" id="PF02801">
    <property type="entry name" value="Ketoacyl-synt_C"/>
    <property type="match status" value="1"/>
</dbReference>
<dbReference type="InterPro" id="IPR032821">
    <property type="entry name" value="PKS_assoc"/>
</dbReference>
<feature type="domain" description="Carrier" evidence="9">
    <location>
        <begin position="540"/>
        <end position="615"/>
    </location>
</feature>
<dbReference type="PANTHER" id="PTHR43775">
    <property type="entry name" value="FATTY ACID SYNTHASE"/>
    <property type="match status" value="1"/>
</dbReference>
<dbReference type="GO" id="GO:0016874">
    <property type="term" value="F:ligase activity"/>
    <property type="evidence" value="ECO:0007669"/>
    <property type="project" value="UniProtKB-KW"/>
</dbReference>
<evidence type="ECO:0000256" key="7">
    <source>
        <dbReference type="ARBA" id="ARBA00023268"/>
    </source>
</evidence>
<dbReference type="Gene3D" id="3.40.47.10">
    <property type="match status" value="1"/>
</dbReference>
<dbReference type="InterPro" id="IPR016035">
    <property type="entry name" value="Acyl_Trfase/lysoPLipase"/>
</dbReference>
<dbReference type="InterPro" id="IPR010071">
    <property type="entry name" value="AA_adenyl_dom"/>
</dbReference>
<dbReference type="SMR" id="A0A2Z2EXC6"/>
<evidence type="ECO:0000256" key="2">
    <source>
        <dbReference type="ARBA" id="ARBA00022450"/>
    </source>
</evidence>
<keyword evidence="7" id="KW-0511">Multifunctional enzyme</keyword>
<dbReference type="SMART" id="SM00822">
    <property type="entry name" value="PKS_KR"/>
    <property type="match status" value="1"/>
</dbReference>
<dbReference type="Gene3D" id="3.40.50.980">
    <property type="match status" value="2"/>
</dbReference>
<dbReference type="GO" id="GO:0031177">
    <property type="term" value="F:phosphopantetheine binding"/>
    <property type="evidence" value="ECO:0007669"/>
    <property type="project" value="InterPro"/>
</dbReference>
<feature type="domain" description="Carrier" evidence="9">
    <location>
        <begin position="2012"/>
        <end position="2090"/>
    </location>
</feature>
<proteinExistence type="inferred from homology"/>
<dbReference type="Pfam" id="PF08659">
    <property type="entry name" value="KR"/>
    <property type="match status" value="1"/>
</dbReference>
<dbReference type="PROSITE" id="PS50075">
    <property type="entry name" value="CARRIER"/>
    <property type="match status" value="2"/>
</dbReference>
<dbReference type="NCBIfam" id="TIGR01746">
    <property type="entry name" value="Thioester-redct"/>
    <property type="match status" value="1"/>
</dbReference>
<keyword evidence="3" id="KW-0597">Phosphoprotein</keyword>
<evidence type="ECO:0000256" key="8">
    <source>
        <dbReference type="ARBA" id="ARBA00029454"/>
    </source>
</evidence>
<dbReference type="Gene3D" id="3.30.70.3290">
    <property type="match status" value="1"/>
</dbReference>
<dbReference type="SUPFAM" id="SSF52151">
    <property type="entry name" value="FabD/lysophospholipase-like"/>
    <property type="match status" value="1"/>
</dbReference>
<protein>
    <submittedName>
        <fullName evidence="11">SwnK</fullName>
    </submittedName>
</protein>
<organism evidence="11">
    <name type="scientific">Alternaria oxytropis</name>
    <dbReference type="NCBI Taxonomy" id="570715"/>
    <lineage>
        <taxon>Eukaryota</taxon>
        <taxon>Fungi</taxon>
        <taxon>Dikarya</taxon>
        <taxon>Ascomycota</taxon>
        <taxon>Pezizomycotina</taxon>
        <taxon>Dothideomycetes</taxon>
        <taxon>Pleosporomycetidae</taxon>
        <taxon>Pleosporales</taxon>
        <taxon>Pleosporineae</taxon>
        <taxon>Pleosporaceae</taxon>
        <taxon>Alternaria</taxon>
    </lineage>
</organism>
<dbReference type="InterPro" id="IPR014043">
    <property type="entry name" value="Acyl_transferase_dom"/>
</dbReference>
<dbReference type="InterPro" id="IPR013120">
    <property type="entry name" value="FAR_NAD-bd"/>
</dbReference>
<dbReference type="PROSITE" id="PS00012">
    <property type="entry name" value="PHOSPHOPANTETHEINE"/>
    <property type="match status" value="1"/>
</dbReference>
<dbReference type="InterPro" id="IPR009081">
    <property type="entry name" value="PP-bd_ACP"/>
</dbReference>
<dbReference type="SUPFAM" id="SSF53901">
    <property type="entry name" value="Thiolase-like"/>
    <property type="match status" value="1"/>
</dbReference>
<dbReference type="SMART" id="SM00825">
    <property type="entry name" value="PKS_KS"/>
    <property type="match status" value="1"/>
</dbReference>
<evidence type="ECO:0000256" key="6">
    <source>
        <dbReference type="ARBA" id="ARBA00022691"/>
    </source>
</evidence>
<dbReference type="InterPro" id="IPR001227">
    <property type="entry name" value="Ac_transferase_dom_sf"/>
</dbReference>
<dbReference type="Pfam" id="PF00698">
    <property type="entry name" value="Acyl_transf_1"/>
    <property type="match status" value="1"/>
</dbReference>
<dbReference type="Pfam" id="PF00109">
    <property type="entry name" value="ketoacyl-synt"/>
    <property type="match status" value="1"/>
</dbReference>
<dbReference type="Gene3D" id="1.10.1200.10">
    <property type="entry name" value="ACP-like"/>
    <property type="match status" value="2"/>
</dbReference>
<evidence type="ECO:0000256" key="4">
    <source>
        <dbReference type="ARBA" id="ARBA00022598"/>
    </source>
</evidence>
<name>A0A2Z2EXC6_9PLEO</name>
<dbReference type="InterPro" id="IPR006162">
    <property type="entry name" value="Ppantetheine_attach_site"/>
</dbReference>
<dbReference type="Pfam" id="PF07993">
    <property type="entry name" value="NAD_binding_4"/>
    <property type="match status" value="1"/>
</dbReference>
<dbReference type="PANTHER" id="PTHR43775:SF51">
    <property type="entry name" value="INACTIVE PHENOLPHTHIOCEROL SYNTHESIS POLYKETIDE SYNTHASE TYPE I PKS1-RELATED"/>
    <property type="match status" value="1"/>
</dbReference>
<dbReference type="Gene3D" id="3.40.366.10">
    <property type="entry name" value="Malonyl-Coenzyme A Acyl Carrier Protein, domain 2"/>
    <property type="match status" value="1"/>
</dbReference>
<dbReference type="InterPro" id="IPR016039">
    <property type="entry name" value="Thiolase-like"/>
</dbReference>
<evidence type="ECO:0000256" key="1">
    <source>
        <dbReference type="ARBA" id="ARBA00004685"/>
    </source>
</evidence>
<dbReference type="GO" id="GO:0004312">
    <property type="term" value="F:fatty acid synthase activity"/>
    <property type="evidence" value="ECO:0007669"/>
    <property type="project" value="TreeGrafter"/>
</dbReference>
<keyword evidence="5" id="KW-0808">Transferase</keyword>
<dbReference type="SUPFAM" id="SSF51735">
    <property type="entry name" value="NAD(P)-binding Rossmann-fold domains"/>
    <property type="match status" value="3"/>
</dbReference>
<dbReference type="CDD" id="cd08956">
    <property type="entry name" value="KR_3_FAS_SDR_x"/>
    <property type="match status" value="1"/>
</dbReference>
<evidence type="ECO:0000259" key="9">
    <source>
        <dbReference type="PROSITE" id="PS50075"/>
    </source>
</evidence>
<dbReference type="PROSITE" id="PS00455">
    <property type="entry name" value="AMP_BINDING"/>
    <property type="match status" value="1"/>
</dbReference>
<keyword evidence="2" id="KW-0596">Phosphopantetheine</keyword>
<evidence type="ECO:0000256" key="5">
    <source>
        <dbReference type="ARBA" id="ARBA00022679"/>
    </source>
</evidence>
<reference evidence="11" key="1">
    <citation type="journal article" date="2017" name="G3 (Bethesda)">
        <title>Swainsonine biosynthesis genes in diverse symbiotic and pathogenic fungi.</title>
        <authorList>
            <person name="Cook D."/>
            <person name="Donzelli B.G."/>
            <person name="Creamer R."/>
            <person name="Baucom D.L."/>
            <person name="Gardner D.R."/>
            <person name="Pan J."/>
            <person name="Moore N."/>
            <person name="Jaromczyk J.W."/>
            <person name="Schardl C.L."/>
        </authorList>
    </citation>
    <scope>NUCLEOTIDE SEQUENCE</scope>
</reference>
<evidence type="ECO:0000259" key="10">
    <source>
        <dbReference type="PROSITE" id="PS52004"/>
    </source>
</evidence>
<evidence type="ECO:0000256" key="3">
    <source>
        <dbReference type="ARBA" id="ARBA00022553"/>
    </source>
</evidence>
<sequence length="2504" mass="272190">MLTPAVSLKNLTKPKMKAISDHDYQTLVNDFNAKNDIALLGCRLDQLFERVVEVFPHNTALIHNNIETSFKELNASANSLARDLANRGLKHGDVFGLAVSRSIDLIVVMLAVLKLGAAYVPIDPSFPAKRIDQMVEDADCKLIFVSETCSIDAGLARWKDLCLSVGAARKSSSSDTTNLETEISPQDLAYIIYTSGSTGRPKGVEISHGAAANFLSSLQKYVPGCDEHDRLLAITTISFDMSSLELLLPLISGSTMILANESAVKYPRELIDLMHEHQATILQATPATWTMLLESGWEGNPRLSKIICGGEPLSRQLADRLLACADSVWNVYGPSETTYGSVGRVDENDIVVGNPVVNGRIYVLDDNMFPVPMGHEGEVYIGGGSVSNGYRNKPELTNSVFLDNPFHGGKFFRTGDLARFISPGKLQVIGRADGVVKIRGHRIELGEVEAVLLDHPSVSEAVAISRDGRLVAYCVVHMPSQSAASLAVILRPWVTERLPPYMVPSFFVSMAALPLSPNQKVNRKALPGPMEVLYNQSAVQPTSELEQNLQAIWHEILGHNHIGIRDNFFSIGGDSVRIIRMQSLLENLLHRPVPTPKLFEHYTIEKLAAYLAGASNDSYQQGSGLTTCHDFTSSNEEIAIVSMACRLPGNVSTPEELWNLLQSGKDTTTDVPKDRWDAGKLYHPDPSVDGKSYCSRGSFLDSIHSYDASFFGISPREAQAMDPAQHLMLELVWEGFERAGYTKDKLSGSTTGVFVGVSNNGASTAVPLDLKGHSITGSASATISGRLSYTFNLQGPSMTIDTACSSSLVATHLACNALRQGECNMALAGGISLLLTPGIHIEFSRLRGISPDGRCRAFSEDTEGTGFSEGAAIVLLKRLSDAERDGDEIHAVLRGTTVMHGGYSAGLTVPNGPGQEYLIRTALARSVLEPNSIDYIEAHGTATRLGDPIEATALARVFGAARHGSEPLRLGSVKSNIGHTQAAAGLVGLLKVVLSMKNSVIPQTLHVSEPTKKIDWKGNNMELVLADWPWLPNDKRLRRAGVSAFGISGTNAHVIVQEFPGTGTEHINGDTRPALPTEVLFVLSAKSDSALRGQAKKLQSYIERDMNKEDTLMNTAYSLATSRTQFQRRVTLTAKDKLQMLENLNSVSSGTSQSSNVNDASIPCLVMLFTGQGVQHPRIGHHLYAVYPVFRNALDDVAARFGELQFPLLDIMWSKSGSLISNRTEFAQPVLFALQVSLFRLWQSWGVKPAFLLGHSVGELAVAHVSGILELPDACRLVMMRGRLMQAVASIGIMASIEASSHEVNAMIQALSASKKVEIAGYNTPSQTVISGDVDAVEAVVTQFASLDRRIKTLDTSHAFHSSHMDGMLEDFRAVVQTVQFNPPNIPIVSSMTGRLAGKGETERADYWVQQVRNPVRFSDAFQTLAKAGANVFLELGPDSTLCGMGAACLAGVPQVGEILLLPSLKPGMDETSVIQNNLGKLHIHNVPVDWTAYYNPFGCQRVPLPTYAFEREDFHSPAKHGEDQNTVKQMTFHVNWRQVDTDEVRPPFGIWGFLSPATETAWTKQVKNALSSTDIQLVPVQSLQEAEKLDGLLCFWDTDDTEDIAQVAHSLTVKALAQLQEAVRSDFSLPVVWITRLAVGTDHDDQLLQMGAGPLWGLMRTARSEHPGLRLRLIDLDHELKGLAKSLVSALMLDAGHTEVAVRKSKLMIPHLERARRDSMLPDADAKPLLRTDGAVLVTGGLGNLGVLIIRKLVNSHGVRDFVLTSRRGMESPGADALVAELAKLGAKTTILRGDIADMGSLQAIIKLFTADRPLRGVIHAAGVVDSGVLSSLTPQKCEATFAPKVDGLWNLHQLTKDNKDVDMFVMLSSISGVMGLPGLGNYAAANSFMDALAHLRRAHGLPATSIAYGVWSGDGMATTIASTTRAHLSQLGLGFLAPEAGLEMLEHAVSGGRALTVAAALDLERLKSYYEDQGGPSLFLRSILGHVDVTKPIDAAVNLRDMLIRVAPEQHGEIMLRTVQVTVAKALGYTAKHDLDASLPLEEFGIDSLTSILIRNHLATMIGTALPPNIALLHKNLTSLSKFLLTKLREDSVSGSSSALDDDTTATSPASFFASHVDIPAIQRGILDSSIQFSNVSKHSDTDFEYPRTVLVTGPTGFLGAFMVHEFFRRGIDVYCLVRASSSTHAQERMIRTLRKYDLWKAAYEPLLRSIVGDLSKPMLGLSEIDFSDLANRIETIVHSGALVDWMRPLEDYVGPNILGTHEVLRLASCGRAKAVHFLSTISTLPIHLGYGLTEYDGEYGYGTSKYLAEKLVLAARFRGAKASSYRLPFVAASTANGRFRLDRGDFLNNLVSGSLDLGAFPSINTDLSAVLPVDYLCNTIATVMTEDQQHIGEDYDFVNPRAPTFDHFFNMMGALTGCKELLSFGEWHHRALEYAAAHPESSLARITTILDGYTDKNAGEMMKSLPVSNRVFGLDLYPAPLFDENYVRQYLDCLLAAKAQA</sequence>
<dbReference type="InterPro" id="IPR014031">
    <property type="entry name" value="Ketoacyl_synth_C"/>
</dbReference>
<dbReference type="InterPro" id="IPR020841">
    <property type="entry name" value="PKS_Beta-ketoAc_synthase_dom"/>
</dbReference>
<dbReference type="InterPro" id="IPR057326">
    <property type="entry name" value="KR_dom"/>
</dbReference>
<gene>
    <name evidence="11" type="primary">swnK</name>
</gene>
<comment type="pathway">
    <text evidence="1">Mycotoxin biosynthesis.</text>
</comment>
<dbReference type="SUPFAM" id="SSF55048">
    <property type="entry name" value="Probable ACP-binding domain of malonyl-CoA ACP transacylase"/>
    <property type="match status" value="1"/>
</dbReference>
<dbReference type="Pfam" id="PF00501">
    <property type="entry name" value="AMP-binding"/>
    <property type="match status" value="1"/>
</dbReference>
<dbReference type="FunFam" id="3.40.47.10:FF:000019">
    <property type="entry name" value="Polyketide synthase type I"/>
    <property type="match status" value="1"/>
</dbReference>
<dbReference type="SUPFAM" id="SSF47336">
    <property type="entry name" value="ACP-like"/>
    <property type="match status" value="2"/>
</dbReference>
<dbReference type="GO" id="GO:0006633">
    <property type="term" value="P:fatty acid biosynthetic process"/>
    <property type="evidence" value="ECO:0007669"/>
    <property type="project" value="TreeGrafter"/>
</dbReference>
<dbReference type="InterPro" id="IPR010080">
    <property type="entry name" value="Thioester_reductase-like_dom"/>
</dbReference>
<evidence type="ECO:0000313" key="11">
    <source>
        <dbReference type="EMBL" id="AQV04230.1"/>
    </source>
</evidence>
<dbReference type="InterPro" id="IPR014030">
    <property type="entry name" value="Ketoacyl_synth_N"/>
</dbReference>
<dbReference type="InterPro" id="IPR020845">
    <property type="entry name" value="AMP-binding_CS"/>
</dbReference>
<dbReference type="InterPro" id="IPR013968">
    <property type="entry name" value="PKS_KR"/>
</dbReference>
<feature type="domain" description="Ketosynthase family 3 (KS3)" evidence="10">
    <location>
        <begin position="635"/>
        <end position="1058"/>
    </location>
</feature>